<keyword evidence="1" id="KW-0812">Transmembrane</keyword>
<keyword evidence="1" id="KW-0472">Membrane</keyword>
<protein>
    <submittedName>
        <fullName evidence="2">Uncharacterized protein</fullName>
    </submittedName>
</protein>
<dbReference type="RefSeq" id="WP_128151624.1">
    <property type="nucleotide sequence ID" value="NZ_SAVB01000027.1"/>
</dbReference>
<organism evidence="2 3">
    <name type="scientific">Paenirhodobacter ferrireducens</name>
    <dbReference type="NCBI Taxonomy" id="1215032"/>
    <lineage>
        <taxon>Bacteria</taxon>
        <taxon>Pseudomonadati</taxon>
        <taxon>Pseudomonadota</taxon>
        <taxon>Alphaproteobacteria</taxon>
        <taxon>Rhodobacterales</taxon>
        <taxon>Rhodobacter group</taxon>
        <taxon>Paenirhodobacter</taxon>
    </lineage>
</organism>
<dbReference type="AlphaFoldDB" id="A0A443L6T7"/>
<keyword evidence="3" id="KW-1185">Reference proteome</keyword>
<evidence type="ECO:0000313" key="2">
    <source>
        <dbReference type="EMBL" id="RWR44929.1"/>
    </source>
</evidence>
<evidence type="ECO:0000313" key="3">
    <source>
        <dbReference type="Proteomes" id="UP000286594"/>
    </source>
</evidence>
<feature type="transmembrane region" description="Helical" evidence="1">
    <location>
        <begin position="24"/>
        <end position="44"/>
    </location>
</feature>
<comment type="caution">
    <text evidence="2">The sequence shown here is derived from an EMBL/GenBank/DDBJ whole genome shotgun (WGS) entry which is preliminary data.</text>
</comment>
<feature type="transmembrane region" description="Helical" evidence="1">
    <location>
        <begin position="81"/>
        <end position="99"/>
    </location>
</feature>
<sequence>MSEGMDCAPVDERICKLCRFARRFFLLAWLHSATFAAVSVSLGGTTSLGKVVDGQHFLGDHGRYRPVSQSGYELMAVYERVALVVFILGFTAIVLHNVLRQCKDVPKRWGVW</sequence>
<dbReference type="EMBL" id="SAVB01000027">
    <property type="protein sequence ID" value="RWR44929.1"/>
    <property type="molecule type" value="Genomic_DNA"/>
</dbReference>
<evidence type="ECO:0000256" key="1">
    <source>
        <dbReference type="SAM" id="Phobius"/>
    </source>
</evidence>
<dbReference type="Proteomes" id="UP000286594">
    <property type="component" value="Unassembled WGS sequence"/>
</dbReference>
<keyword evidence="1" id="KW-1133">Transmembrane helix</keyword>
<reference evidence="2 3" key="1">
    <citation type="submission" date="2019-01" db="EMBL/GenBank/DDBJ databases">
        <title>Sinorhodobacter populi sp. nov. isolated from the symptomatic bark tissue of Populus euramericana canker.</title>
        <authorList>
            <person name="Xu G."/>
        </authorList>
    </citation>
    <scope>NUCLEOTIDE SEQUENCE [LARGE SCALE GENOMIC DNA]</scope>
    <source>
        <strain evidence="2 3">CCTCC AB2012026</strain>
    </source>
</reference>
<gene>
    <name evidence="2" type="ORF">EOW65_17440</name>
</gene>
<proteinExistence type="predicted"/>
<name>A0A443L6T7_9RHOB</name>
<accession>A0A443L6T7</accession>